<organism evidence="1 2">
    <name type="scientific">Porites lobata</name>
    <dbReference type="NCBI Taxonomy" id="104759"/>
    <lineage>
        <taxon>Eukaryota</taxon>
        <taxon>Metazoa</taxon>
        <taxon>Cnidaria</taxon>
        <taxon>Anthozoa</taxon>
        <taxon>Hexacorallia</taxon>
        <taxon>Scleractinia</taxon>
        <taxon>Fungiina</taxon>
        <taxon>Poritidae</taxon>
        <taxon>Porites</taxon>
    </lineage>
</organism>
<proteinExistence type="predicted"/>
<accession>A0ABN8RCM2</accession>
<gene>
    <name evidence="1" type="ORF">PLOB_00018105</name>
</gene>
<keyword evidence="2" id="KW-1185">Reference proteome</keyword>
<name>A0ABN8RCM2_9CNID</name>
<protein>
    <submittedName>
        <fullName evidence="1">Uncharacterized protein</fullName>
    </submittedName>
</protein>
<evidence type="ECO:0000313" key="2">
    <source>
        <dbReference type="Proteomes" id="UP001159405"/>
    </source>
</evidence>
<dbReference type="Proteomes" id="UP001159405">
    <property type="component" value="Unassembled WGS sequence"/>
</dbReference>
<reference evidence="1 2" key="1">
    <citation type="submission" date="2022-05" db="EMBL/GenBank/DDBJ databases">
        <authorList>
            <consortium name="Genoscope - CEA"/>
            <person name="William W."/>
        </authorList>
    </citation>
    <scope>NUCLEOTIDE SEQUENCE [LARGE SCALE GENOMIC DNA]</scope>
</reference>
<evidence type="ECO:0000313" key="1">
    <source>
        <dbReference type="EMBL" id="CAH3176384.1"/>
    </source>
</evidence>
<dbReference type="EMBL" id="CALNXK010000212">
    <property type="protein sequence ID" value="CAH3176384.1"/>
    <property type="molecule type" value="Genomic_DNA"/>
</dbReference>
<comment type="caution">
    <text evidence="1">The sequence shown here is derived from an EMBL/GenBank/DDBJ whole genome shotgun (WGS) entry which is preliminary data.</text>
</comment>
<sequence>MSSPVMEVVRETKEMELTWAESMECKVIMANVRQYAGGAYLKAVTKKDHKREARITVEFTGNAYEETTFKFYIGQHDMPGYNTFSCYIEGQQYFLCADNNEVFLMSSSDSEPTDARFLFHVEKASNVFCNIKSAVNPEMFLVSDESGKAAMRQKKGRTTYDRQAWFRFLTEVDMVTTPVGAKTIFEARTFEIQEAVSCN</sequence>